<evidence type="ECO:0000313" key="2">
    <source>
        <dbReference type="EMBL" id="MBK1446624.1"/>
    </source>
</evidence>
<dbReference type="AlphaFoldDB" id="A0A8I1KYE5"/>
<feature type="transmembrane region" description="Helical" evidence="1">
    <location>
        <begin position="39"/>
        <end position="60"/>
    </location>
</feature>
<keyword evidence="1" id="KW-0472">Membrane</keyword>
<keyword evidence="1" id="KW-1133">Transmembrane helix</keyword>
<reference evidence="2" key="1">
    <citation type="submission" date="2020-12" db="EMBL/GenBank/DDBJ databases">
        <authorList>
            <person name="Chopjitt P."/>
        </authorList>
    </citation>
    <scope>NUCLEOTIDE SEQUENCE</scope>
    <source>
        <strain evidence="2">AP1</strain>
    </source>
</reference>
<protein>
    <submittedName>
        <fullName evidence="2">Uncharacterized protein</fullName>
    </submittedName>
</protein>
<organism evidence="2 3">
    <name type="scientific">Acinetobacter pittii</name>
    <name type="common">Acinetobacter genomosp. 3</name>
    <dbReference type="NCBI Taxonomy" id="48296"/>
    <lineage>
        <taxon>Bacteria</taxon>
        <taxon>Pseudomonadati</taxon>
        <taxon>Pseudomonadota</taxon>
        <taxon>Gammaproteobacteria</taxon>
        <taxon>Moraxellales</taxon>
        <taxon>Moraxellaceae</taxon>
        <taxon>Acinetobacter</taxon>
        <taxon>Acinetobacter calcoaceticus/baumannii complex</taxon>
    </lineage>
</organism>
<keyword evidence="1" id="KW-0812">Transmembrane</keyword>
<proteinExistence type="predicted"/>
<evidence type="ECO:0000256" key="1">
    <source>
        <dbReference type="SAM" id="Phobius"/>
    </source>
</evidence>
<dbReference type="Proteomes" id="UP000660083">
    <property type="component" value="Unassembled WGS sequence"/>
</dbReference>
<dbReference type="EMBL" id="JAEFCT010000024">
    <property type="protein sequence ID" value="MBK1446624.1"/>
    <property type="molecule type" value="Genomic_DNA"/>
</dbReference>
<evidence type="ECO:0000313" key="3">
    <source>
        <dbReference type="Proteomes" id="UP000660083"/>
    </source>
</evidence>
<gene>
    <name evidence="2" type="ORF">JDA50_19720</name>
</gene>
<accession>A0A8I1KYE5</accession>
<dbReference type="RefSeq" id="WP_200005389.1">
    <property type="nucleotide sequence ID" value="NZ_JAEFCT010000024.1"/>
</dbReference>
<comment type="caution">
    <text evidence="2">The sequence shown here is derived from an EMBL/GenBank/DDBJ whole genome shotgun (WGS) entry which is preliminary data.</text>
</comment>
<sequence>MKTFALKNSPTQNSVKEHTPVHDLDAYLKQKHRQQKFKLLMRAFEGGVFSIIVVLTFSIISGR</sequence>
<name>A0A8I1KYE5_ACIPI</name>